<dbReference type="PANTHER" id="PTHR27008:SF587">
    <property type="entry name" value="PROTEIN KINASE DOMAIN-CONTAINING PROTEIN"/>
    <property type="match status" value="1"/>
</dbReference>
<dbReference type="EMBL" id="CM004396">
    <property type="protein sequence ID" value="OAY38455.1"/>
    <property type="molecule type" value="Genomic_DNA"/>
</dbReference>
<comment type="similarity">
    <text evidence="3">Belongs to the protein kinase superfamily. Ser/Thr protein kinase family.</text>
</comment>
<dbReference type="InterPro" id="IPR003591">
    <property type="entry name" value="Leu-rich_rpt_typical-subtyp"/>
</dbReference>
<dbReference type="InterPro" id="IPR001611">
    <property type="entry name" value="Leu-rich_rpt"/>
</dbReference>
<evidence type="ECO:0000256" key="19">
    <source>
        <dbReference type="ARBA" id="ARBA00023170"/>
    </source>
</evidence>
<dbReference type="Gene3D" id="1.10.510.10">
    <property type="entry name" value="Transferase(Phosphotransferase) domain 1"/>
    <property type="match status" value="1"/>
</dbReference>
<comment type="similarity">
    <text evidence="4">Belongs to the RLP family.</text>
</comment>
<feature type="domain" description="Protein kinase" evidence="25">
    <location>
        <begin position="607"/>
        <end position="921"/>
    </location>
</feature>
<dbReference type="InterPro" id="IPR011009">
    <property type="entry name" value="Kinase-like_dom_sf"/>
</dbReference>
<keyword evidence="16 23" id="KW-0067">ATP-binding</keyword>
<dbReference type="CDD" id="cd14066">
    <property type="entry name" value="STKc_IRAK"/>
    <property type="match status" value="1"/>
</dbReference>
<accession>A0A2C9V3M3</accession>
<keyword evidence="8" id="KW-0597">Phosphoprotein</keyword>
<dbReference type="SUPFAM" id="SSF52058">
    <property type="entry name" value="L domain-like"/>
    <property type="match status" value="2"/>
</dbReference>
<evidence type="ECO:0000256" key="17">
    <source>
        <dbReference type="ARBA" id="ARBA00022989"/>
    </source>
</evidence>
<dbReference type="InterPro" id="IPR051809">
    <property type="entry name" value="Plant_receptor-like_S/T_kinase"/>
</dbReference>
<proteinExistence type="inferred from homology"/>
<dbReference type="Pfam" id="PF00560">
    <property type="entry name" value="LRR_1"/>
    <property type="match status" value="6"/>
</dbReference>
<dbReference type="PROSITE" id="PS50011">
    <property type="entry name" value="PROTEIN_KINASE_DOM"/>
    <property type="match status" value="1"/>
</dbReference>
<evidence type="ECO:0000256" key="18">
    <source>
        <dbReference type="ARBA" id="ARBA00023136"/>
    </source>
</evidence>
<keyword evidence="13" id="KW-0677">Repeat</keyword>
<keyword evidence="7" id="KW-0723">Serine/threonine-protein kinase</keyword>
<dbReference type="GO" id="GO:0005886">
    <property type="term" value="C:plasma membrane"/>
    <property type="evidence" value="ECO:0007669"/>
    <property type="project" value="UniProtKB-SubCell"/>
</dbReference>
<dbReference type="Pfam" id="PF07714">
    <property type="entry name" value="PK_Tyr_Ser-Thr"/>
    <property type="match status" value="1"/>
</dbReference>
<dbReference type="PROSITE" id="PS00108">
    <property type="entry name" value="PROTEIN_KINASE_ST"/>
    <property type="match status" value="1"/>
</dbReference>
<dbReference type="EC" id="2.7.11.1" evidence="5"/>
<evidence type="ECO:0000256" key="1">
    <source>
        <dbReference type="ARBA" id="ARBA00004162"/>
    </source>
</evidence>
<evidence type="ECO:0000313" key="26">
    <source>
        <dbReference type="EMBL" id="OAY38455.1"/>
    </source>
</evidence>
<dbReference type="FunFam" id="3.80.10.10:FF:000095">
    <property type="entry name" value="LRR receptor-like serine/threonine-protein kinase GSO1"/>
    <property type="match status" value="1"/>
</dbReference>
<evidence type="ECO:0000259" key="25">
    <source>
        <dbReference type="PROSITE" id="PS50011"/>
    </source>
</evidence>
<dbReference type="InterPro" id="IPR013210">
    <property type="entry name" value="LRR_N_plant-typ"/>
</dbReference>
<keyword evidence="15" id="KW-0418">Kinase</keyword>
<comment type="subcellular location">
    <subcellularLocation>
        <location evidence="1">Cell membrane</location>
        <topology evidence="1">Single-pass membrane protein</topology>
    </subcellularLocation>
    <subcellularLocation>
        <location evidence="2">Membrane</location>
        <topology evidence="2">Single-pass type I membrane protein</topology>
    </subcellularLocation>
</comment>
<dbReference type="InterPro" id="IPR008271">
    <property type="entry name" value="Ser/Thr_kinase_AS"/>
</dbReference>
<dbReference type="AlphaFoldDB" id="A0A2C9V3M3"/>
<dbReference type="GO" id="GO:0004674">
    <property type="term" value="F:protein serine/threonine kinase activity"/>
    <property type="evidence" value="ECO:0007669"/>
    <property type="project" value="UniProtKB-KW"/>
</dbReference>
<dbReference type="PANTHER" id="PTHR27008">
    <property type="entry name" value="OS04G0122200 PROTEIN"/>
    <property type="match status" value="1"/>
</dbReference>
<feature type="binding site" evidence="23">
    <location>
        <position position="637"/>
    </location>
    <ligand>
        <name>ATP</name>
        <dbReference type="ChEBI" id="CHEBI:30616"/>
    </ligand>
</feature>
<reference evidence="26" key="1">
    <citation type="submission" date="2016-02" db="EMBL/GenBank/DDBJ databases">
        <title>WGS assembly of Manihot esculenta.</title>
        <authorList>
            <person name="Bredeson J.V."/>
            <person name="Prochnik S.E."/>
            <person name="Lyons J.B."/>
            <person name="Schmutz J."/>
            <person name="Grimwood J."/>
            <person name="Vrebalov J."/>
            <person name="Bart R.S."/>
            <person name="Amuge T."/>
            <person name="Ferguson M.E."/>
            <person name="Green R."/>
            <person name="Putnam N."/>
            <person name="Stites J."/>
            <person name="Rounsley S."/>
            <person name="Rokhsar D.S."/>
        </authorList>
    </citation>
    <scope>NUCLEOTIDE SEQUENCE [LARGE SCALE GENOMIC DNA]</scope>
    <source>
        <tissue evidence="26">Leaf</tissue>
    </source>
</reference>
<name>A0A2C9V3M3_MANES</name>
<evidence type="ECO:0000256" key="6">
    <source>
        <dbReference type="ARBA" id="ARBA00022475"/>
    </source>
</evidence>
<evidence type="ECO:0000256" key="11">
    <source>
        <dbReference type="ARBA" id="ARBA00022692"/>
    </source>
</evidence>
<evidence type="ECO:0000256" key="4">
    <source>
        <dbReference type="ARBA" id="ARBA00009592"/>
    </source>
</evidence>
<dbReference type="FunFam" id="3.80.10.10:FF:001158">
    <property type="entry name" value="Leucine-rich repeat protein kinase family protein"/>
    <property type="match status" value="1"/>
</dbReference>
<keyword evidence="19" id="KW-0675">Receptor</keyword>
<evidence type="ECO:0000256" key="13">
    <source>
        <dbReference type="ARBA" id="ARBA00022737"/>
    </source>
</evidence>
<keyword evidence="10" id="KW-0808">Transferase</keyword>
<dbReference type="FunFam" id="1.10.510.10:FF:000358">
    <property type="entry name" value="Putative leucine-rich repeat receptor-like serine/threonine-protein kinase"/>
    <property type="match status" value="1"/>
</dbReference>
<feature type="signal peptide" evidence="24">
    <location>
        <begin position="1"/>
        <end position="36"/>
    </location>
</feature>
<dbReference type="Gene3D" id="3.30.200.20">
    <property type="entry name" value="Phosphorylase Kinase, domain 1"/>
    <property type="match status" value="1"/>
</dbReference>
<sequence>MELTGSLAPLWPSSVLLLHVFFLFFLTILCPQQADCLTQLGNETDKLALLEFKAQITNDPNDFFRLWNDSVHFCKWQGVACGRKHQRVRSLDLNDLSLSGTVSPHAGNLTFLRYLGLASNNFHGEIPKEIGQLFRLRIIEMRNNSLSGEIPGDISNCSELRVMSLIKNNLAGNIPSQLGSLKKLVVLYLGGNKLTGEIPHSLGNLSSLQDFYLTENHLQGKIPTGLGQLRNLTVFAVGANNLSGTIPPALYNISSITTFETTSNQFTGSLPANLGLTLPNLQELFLAQNGYFGSIPESLANASRLRLIDISNNSFTGQFPTDLGYLKGLESLHLEFNFFGSNTSQDLSFLPSLANCSNLQQLYFDGNNFGGALPSSIGNLSNLVQLGFGRNPISGTIPEEVGNLVNLYRLDMDRNLFSGSIPISFGKLQKLERLTLNQNLLSGEIPASLGNITTLYWLELEGNKFQGNITPSLGRCRNLRFLDVSRNKLTGFIPKEILGLSSLSETLNLSQNSLTGPLPIEVGSLRSINALDGEVPKTGVFSNANAFSLVGNKNLCGGIPELQLPASTSFYLFYRRKSKRNPISSPFMVDKLPQISYGELLKATDGFSSENLIGQGSFGSVYKGSLDQQGQGLVAVKVLNLQQHGASKSFISECNALKNIRHRNLVKILTYCSSIDFKGNDFKALVFTYLANGSLEMRLHPQENGNSQTKELNFLQRLCIAIDVASALHYLHDLCETPIVHCDLKPSNILLDNDMTAHVGDFGLARLISESTSNSSQSQIFSTGIKGTIGYMAPEYGVGSNVTTYGDVYSYGILLLEMFTGKRPTHEIFTDGLDLHNFVKAKLPGQVRQVVDPTLFTPGEVEGATTAAAENMDDCECIEDSIEECVVSVLQIGLECSAEVPQDRMNMRDVTSKLNSIRVSFTGTRN</sequence>
<evidence type="ECO:0000256" key="7">
    <source>
        <dbReference type="ARBA" id="ARBA00022527"/>
    </source>
</evidence>
<evidence type="ECO:0000256" key="12">
    <source>
        <dbReference type="ARBA" id="ARBA00022729"/>
    </source>
</evidence>
<dbReference type="Pfam" id="PF23598">
    <property type="entry name" value="LRR_14"/>
    <property type="match status" value="1"/>
</dbReference>
<evidence type="ECO:0000256" key="3">
    <source>
        <dbReference type="ARBA" id="ARBA00008684"/>
    </source>
</evidence>
<organism evidence="26">
    <name type="scientific">Manihot esculenta</name>
    <name type="common">Cassava</name>
    <name type="synonym">Jatropha manihot</name>
    <dbReference type="NCBI Taxonomy" id="3983"/>
    <lineage>
        <taxon>Eukaryota</taxon>
        <taxon>Viridiplantae</taxon>
        <taxon>Streptophyta</taxon>
        <taxon>Embryophyta</taxon>
        <taxon>Tracheophyta</taxon>
        <taxon>Spermatophyta</taxon>
        <taxon>Magnoliopsida</taxon>
        <taxon>eudicotyledons</taxon>
        <taxon>Gunneridae</taxon>
        <taxon>Pentapetalae</taxon>
        <taxon>rosids</taxon>
        <taxon>fabids</taxon>
        <taxon>Malpighiales</taxon>
        <taxon>Euphorbiaceae</taxon>
        <taxon>Crotonoideae</taxon>
        <taxon>Manihoteae</taxon>
        <taxon>Manihot</taxon>
    </lineage>
</organism>
<keyword evidence="20" id="KW-0325">Glycoprotein</keyword>
<keyword evidence="17" id="KW-1133">Transmembrane helix</keyword>
<dbReference type="InterPro" id="IPR055414">
    <property type="entry name" value="LRR_R13L4/SHOC2-like"/>
</dbReference>
<comment type="catalytic activity">
    <reaction evidence="22">
        <text>L-seryl-[protein] + ATP = O-phospho-L-seryl-[protein] + ADP + H(+)</text>
        <dbReference type="Rhea" id="RHEA:17989"/>
        <dbReference type="Rhea" id="RHEA-COMP:9863"/>
        <dbReference type="Rhea" id="RHEA-COMP:11604"/>
        <dbReference type="ChEBI" id="CHEBI:15378"/>
        <dbReference type="ChEBI" id="CHEBI:29999"/>
        <dbReference type="ChEBI" id="CHEBI:30616"/>
        <dbReference type="ChEBI" id="CHEBI:83421"/>
        <dbReference type="ChEBI" id="CHEBI:456216"/>
        <dbReference type="EC" id="2.7.11.1"/>
    </reaction>
</comment>
<evidence type="ECO:0000256" key="24">
    <source>
        <dbReference type="SAM" id="SignalP"/>
    </source>
</evidence>
<evidence type="ECO:0000256" key="14">
    <source>
        <dbReference type="ARBA" id="ARBA00022741"/>
    </source>
</evidence>
<comment type="catalytic activity">
    <reaction evidence="21">
        <text>L-threonyl-[protein] + ATP = O-phospho-L-threonyl-[protein] + ADP + H(+)</text>
        <dbReference type="Rhea" id="RHEA:46608"/>
        <dbReference type="Rhea" id="RHEA-COMP:11060"/>
        <dbReference type="Rhea" id="RHEA-COMP:11605"/>
        <dbReference type="ChEBI" id="CHEBI:15378"/>
        <dbReference type="ChEBI" id="CHEBI:30013"/>
        <dbReference type="ChEBI" id="CHEBI:30616"/>
        <dbReference type="ChEBI" id="CHEBI:61977"/>
        <dbReference type="ChEBI" id="CHEBI:456216"/>
        <dbReference type="EC" id="2.7.11.1"/>
    </reaction>
</comment>
<evidence type="ECO:0000256" key="22">
    <source>
        <dbReference type="ARBA" id="ARBA00048679"/>
    </source>
</evidence>
<feature type="chain" id="PRO_5012948680" description="non-specific serine/threonine protein kinase" evidence="24">
    <location>
        <begin position="37"/>
        <end position="926"/>
    </location>
</feature>
<evidence type="ECO:0000256" key="23">
    <source>
        <dbReference type="PROSITE-ProRule" id="PRU10141"/>
    </source>
</evidence>
<dbReference type="SMART" id="SM00220">
    <property type="entry name" value="S_TKc"/>
    <property type="match status" value="1"/>
</dbReference>
<dbReference type="Pfam" id="PF08263">
    <property type="entry name" value="LRRNT_2"/>
    <property type="match status" value="1"/>
</dbReference>
<keyword evidence="6" id="KW-1003">Cell membrane</keyword>
<dbReference type="GO" id="GO:0005524">
    <property type="term" value="F:ATP binding"/>
    <property type="evidence" value="ECO:0007669"/>
    <property type="project" value="UniProtKB-UniRule"/>
</dbReference>
<dbReference type="FunFam" id="3.80.10.10:FF:000275">
    <property type="entry name" value="Leucine-rich repeat receptor-like protein kinase"/>
    <property type="match status" value="1"/>
</dbReference>
<dbReference type="InterPro" id="IPR032675">
    <property type="entry name" value="LRR_dom_sf"/>
</dbReference>
<dbReference type="InterPro" id="IPR017441">
    <property type="entry name" value="Protein_kinase_ATP_BS"/>
</dbReference>
<evidence type="ECO:0000256" key="16">
    <source>
        <dbReference type="ARBA" id="ARBA00022840"/>
    </source>
</evidence>
<evidence type="ECO:0000256" key="15">
    <source>
        <dbReference type="ARBA" id="ARBA00022777"/>
    </source>
</evidence>
<dbReference type="InterPro" id="IPR001245">
    <property type="entry name" value="Ser-Thr/Tyr_kinase_cat_dom"/>
</dbReference>
<keyword evidence="14 23" id="KW-0547">Nucleotide-binding</keyword>
<dbReference type="FunFam" id="3.30.200.20:FF:000432">
    <property type="entry name" value="LRR receptor-like serine/threonine-protein kinase EFR"/>
    <property type="match status" value="1"/>
</dbReference>
<evidence type="ECO:0000256" key="5">
    <source>
        <dbReference type="ARBA" id="ARBA00012513"/>
    </source>
</evidence>
<dbReference type="SMART" id="SM00369">
    <property type="entry name" value="LRR_TYP"/>
    <property type="match status" value="7"/>
</dbReference>
<evidence type="ECO:0000256" key="8">
    <source>
        <dbReference type="ARBA" id="ARBA00022553"/>
    </source>
</evidence>
<dbReference type="PROSITE" id="PS00107">
    <property type="entry name" value="PROTEIN_KINASE_ATP"/>
    <property type="match status" value="1"/>
</dbReference>
<evidence type="ECO:0000256" key="10">
    <source>
        <dbReference type="ARBA" id="ARBA00022679"/>
    </source>
</evidence>
<keyword evidence="11" id="KW-0812">Transmembrane</keyword>
<keyword evidence="12 24" id="KW-0732">Signal</keyword>
<evidence type="ECO:0000256" key="21">
    <source>
        <dbReference type="ARBA" id="ARBA00047899"/>
    </source>
</evidence>
<dbReference type="InterPro" id="IPR000719">
    <property type="entry name" value="Prot_kinase_dom"/>
</dbReference>
<evidence type="ECO:0000256" key="9">
    <source>
        <dbReference type="ARBA" id="ARBA00022614"/>
    </source>
</evidence>
<keyword evidence="9" id="KW-0433">Leucine-rich repeat</keyword>
<protein>
    <recommendedName>
        <fullName evidence="5">non-specific serine/threonine protein kinase</fullName>
        <ecNumber evidence="5">2.7.11.1</ecNumber>
    </recommendedName>
</protein>
<gene>
    <name evidence="26" type="ORF">MANES_10G015500</name>
</gene>
<evidence type="ECO:0000256" key="2">
    <source>
        <dbReference type="ARBA" id="ARBA00004479"/>
    </source>
</evidence>
<evidence type="ECO:0000256" key="20">
    <source>
        <dbReference type="ARBA" id="ARBA00023180"/>
    </source>
</evidence>
<dbReference type="Gene3D" id="3.80.10.10">
    <property type="entry name" value="Ribonuclease Inhibitor"/>
    <property type="match status" value="3"/>
</dbReference>
<dbReference type="SUPFAM" id="SSF56112">
    <property type="entry name" value="Protein kinase-like (PK-like)"/>
    <property type="match status" value="1"/>
</dbReference>
<keyword evidence="18" id="KW-0472">Membrane</keyword>